<evidence type="ECO:0000313" key="1">
    <source>
        <dbReference type="EMBL" id="KAK2977841.1"/>
    </source>
</evidence>
<accession>A0AA88R9M7</accession>
<gene>
    <name evidence="1" type="ORF">RJ640_012087</name>
</gene>
<proteinExistence type="predicted"/>
<name>A0AA88R9M7_9ASTE</name>
<protein>
    <submittedName>
        <fullName evidence="1">Uncharacterized protein</fullName>
    </submittedName>
</protein>
<sequence length="120" mass="14028">MQLRPDCEFQFVKGWGFISDVESFTKGGNASRAPLVSTFRLSYYSILNLMSRAEGQFTAENVIRHSFHQFQYEKARFAEYHQLKLSLTQLEKKMMAETTRPERVLSFLLPGRLERDEKLA</sequence>
<keyword evidence="2" id="KW-1185">Reference proteome</keyword>
<organism evidence="1 2">
    <name type="scientific">Escallonia rubra</name>
    <dbReference type="NCBI Taxonomy" id="112253"/>
    <lineage>
        <taxon>Eukaryota</taxon>
        <taxon>Viridiplantae</taxon>
        <taxon>Streptophyta</taxon>
        <taxon>Embryophyta</taxon>
        <taxon>Tracheophyta</taxon>
        <taxon>Spermatophyta</taxon>
        <taxon>Magnoliopsida</taxon>
        <taxon>eudicotyledons</taxon>
        <taxon>Gunneridae</taxon>
        <taxon>Pentapetalae</taxon>
        <taxon>asterids</taxon>
        <taxon>campanulids</taxon>
        <taxon>Escalloniales</taxon>
        <taxon>Escalloniaceae</taxon>
        <taxon>Escallonia</taxon>
    </lineage>
</organism>
<dbReference type="AlphaFoldDB" id="A0AA88R9M7"/>
<comment type="caution">
    <text evidence="1">The sequence shown here is derived from an EMBL/GenBank/DDBJ whole genome shotgun (WGS) entry which is preliminary data.</text>
</comment>
<dbReference type="Proteomes" id="UP001187471">
    <property type="component" value="Unassembled WGS sequence"/>
</dbReference>
<evidence type="ECO:0000313" key="2">
    <source>
        <dbReference type="Proteomes" id="UP001187471"/>
    </source>
</evidence>
<reference evidence="1" key="1">
    <citation type="submission" date="2022-12" db="EMBL/GenBank/DDBJ databases">
        <title>Draft genome assemblies for two species of Escallonia (Escalloniales).</title>
        <authorList>
            <person name="Chanderbali A."/>
            <person name="Dervinis C."/>
            <person name="Anghel I."/>
            <person name="Soltis D."/>
            <person name="Soltis P."/>
            <person name="Zapata F."/>
        </authorList>
    </citation>
    <scope>NUCLEOTIDE SEQUENCE</scope>
    <source>
        <strain evidence="1">UCBG92.1500</strain>
        <tissue evidence="1">Leaf</tissue>
    </source>
</reference>
<dbReference type="EMBL" id="JAVXUO010001943">
    <property type="protein sequence ID" value="KAK2977841.1"/>
    <property type="molecule type" value="Genomic_DNA"/>
</dbReference>